<evidence type="ECO:0000259" key="10">
    <source>
        <dbReference type="PROSITE" id="PS51194"/>
    </source>
</evidence>
<evidence type="ECO:0000256" key="1">
    <source>
        <dbReference type="ARBA" id="ARBA00022741"/>
    </source>
</evidence>
<dbReference type="GO" id="GO:0005524">
    <property type="term" value="F:ATP binding"/>
    <property type="evidence" value="ECO:0007669"/>
    <property type="project" value="UniProtKB-UniRule"/>
</dbReference>
<evidence type="ECO:0000256" key="2">
    <source>
        <dbReference type="ARBA" id="ARBA00022801"/>
    </source>
</evidence>
<evidence type="ECO:0000256" key="4">
    <source>
        <dbReference type="ARBA" id="ARBA00022840"/>
    </source>
</evidence>
<keyword evidence="12" id="KW-1185">Reference proteome</keyword>
<dbReference type="AlphaFoldDB" id="G0MJW0"/>
<evidence type="ECO:0000313" key="12">
    <source>
        <dbReference type="Proteomes" id="UP000008068"/>
    </source>
</evidence>
<keyword evidence="1 6" id="KW-0547">Nucleotide-binding</keyword>
<dbReference type="eggNOG" id="KOG0345">
    <property type="taxonomic scope" value="Eukaryota"/>
</dbReference>
<dbReference type="Proteomes" id="UP000008068">
    <property type="component" value="Unassembled WGS sequence"/>
</dbReference>
<comment type="similarity">
    <text evidence="6">Belongs to the DEAD box helicase family.</text>
</comment>
<evidence type="ECO:0000256" key="6">
    <source>
        <dbReference type="RuleBase" id="RU000492"/>
    </source>
</evidence>
<dbReference type="PROSITE" id="PS51194">
    <property type="entry name" value="HELICASE_CTER"/>
    <property type="match status" value="1"/>
</dbReference>
<feature type="compositionally biased region" description="Basic and acidic residues" evidence="8">
    <location>
        <begin position="538"/>
        <end position="560"/>
    </location>
</feature>
<feature type="domain" description="Helicase ATP-binding" evidence="9">
    <location>
        <begin position="40"/>
        <end position="218"/>
    </location>
</feature>
<dbReference type="EC" id="3.6.4.13" evidence="7"/>
<dbReference type="Pfam" id="PF00271">
    <property type="entry name" value="Helicase_C"/>
    <property type="match status" value="1"/>
</dbReference>
<dbReference type="EMBL" id="GL379798">
    <property type="protein sequence ID" value="EGT33638.1"/>
    <property type="molecule type" value="Genomic_DNA"/>
</dbReference>
<dbReference type="CDD" id="cd17960">
    <property type="entry name" value="DEADc_DDX55"/>
    <property type="match status" value="1"/>
</dbReference>
<dbReference type="SUPFAM" id="SSF52540">
    <property type="entry name" value="P-loop containing nucleoside triphosphate hydrolases"/>
    <property type="match status" value="1"/>
</dbReference>
<dbReference type="CDD" id="cd18787">
    <property type="entry name" value="SF2_C_DEAD"/>
    <property type="match status" value="1"/>
</dbReference>
<keyword evidence="3 6" id="KW-0347">Helicase</keyword>
<dbReference type="PANTHER" id="PTHR24031">
    <property type="entry name" value="RNA HELICASE"/>
    <property type="match status" value="1"/>
</dbReference>
<dbReference type="Pfam" id="PF13959">
    <property type="entry name" value="CTE_SPB4"/>
    <property type="match status" value="1"/>
</dbReference>
<evidence type="ECO:0000256" key="3">
    <source>
        <dbReference type="ARBA" id="ARBA00022806"/>
    </source>
</evidence>
<dbReference type="InterPro" id="IPR011545">
    <property type="entry name" value="DEAD/DEAH_box_helicase_dom"/>
</dbReference>
<dbReference type="FunCoup" id="G0MJW0">
    <property type="interactions" value="3393"/>
</dbReference>
<evidence type="ECO:0000313" key="11">
    <source>
        <dbReference type="EMBL" id="EGT33638.1"/>
    </source>
</evidence>
<reference evidence="12" key="1">
    <citation type="submission" date="2011-07" db="EMBL/GenBank/DDBJ databases">
        <authorList>
            <consortium name="Caenorhabditis brenneri Sequencing and Analysis Consortium"/>
            <person name="Wilson R.K."/>
        </authorList>
    </citation>
    <scope>NUCLEOTIDE SEQUENCE [LARGE SCALE GENOMIC DNA]</scope>
    <source>
        <strain evidence="12">PB2801</strain>
    </source>
</reference>
<name>G0MJW0_CAEBE</name>
<dbReference type="HOGENOM" id="CLU_003041_26_4_1"/>
<dbReference type="GO" id="GO:0016887">
    <property type="term" value="F:ATP hydrolysis activity"/>
    <property type="evidence" value="ECO:0007669"/>
    <property type="project" value="RHEA"/>
</dbReference>
<dbReference type="InParanoid" id="G0MJW0"/>
<dbReference type="STRING" id="135651.G0MJW0"/>
<dbReference type="GO" id="GO:0003724">
    <property type="term" value="F:RNA helicase activity"/>
    <property type="evidence" value="ECO:0007669"/>
    <property type="project" value="UniProtKB-EC"/>
</dbReference>
<dbReference type="SMART" id="SM00487">
    <property type="entry name" value="DEXDc"/>
    <property type="match status" value="1"/>
</dbReference>
<evidence type="ECO:0000256" key="7">
    <source>
        <dbReference type="RuleBase" id="RU365068"/>
    </source>
</evidence>
<proteinExistence type="inferred from homology"/>
<accession>G0MJW0</accession>
<dbReference type="InterPro" id="IPR014001">
    <property type="entry name" value="Helicase_ATP-bd"/>
</dbReference>
<evidence type="ECO:0000256" key="8">
    <source>
        <dbReference type="SAM" id="MobiDB-lite"/>
    </source>
</evidence>
<keyword evidence="5 7" id="KW-0694">RNA-binding</keyword>
<dbReference type="PROSITE" id="PS00039">
    <property type="entry name" value="DEAD_ATP_HELICASE"/>
    <property type="match status" value="1"/>
</dbReference>
<dbReference type="GO" id="GO:0043186">
    <property type="term" value="C:P granule"/>
    <property type="evidence" value="ECO:0007669"/>
    <property type="project" value="UniProtKB-ARBA"/>
</dbReference>
<feature type="region of interest" description="Disordered" evidence="8">
    <location>
        <begin position="505"/>
        <end position="578"/>
    </location>
</feature>
<sequence>MTSKVGAVATRTYREKLGPEILEVFDRSYNSFTDVQVLAGTHLLNLSDVVVESPTGSGKTLAFVLPMMRMIQTAKLQSNEIGALILSPSRELCSQIVSVIEPFAEKLKLTVETVTGGQKVDKNIKTLKNKNINILVATPGRLFQLIQHEKTLIARKMRTVQLLVIDEADRFNEIQFEDHMREILSCIPKQRRTGLFSATQVKEEDDLMVFGLRNAKQVKVSQERNSAAPSSLKNYFVECPADEKTSVCLEFIRQRTDKKILIFFPSCNSVGYFQKIFERCLTKRPLFAVHGKCSNPHRAAQIKAFSESTNGVMISTDVMARGIDISDIDWVIQFDLPKHSSWFVHRAGRTARCGREGNALILIATEQLAYVNFLDNHEKVKLEEVKVLTSTSRKAEELRQKMIKIQVSDRAILEAGTRAFVSHIESYAKHDCHLICSLDDLNVVGLANSYALLRLPKMRELSNRKDLDQFDRSAIETSDIKYADPKLEANRKTVMKEKHEKKVETLAAKEKKRREKEARKMKRMGGRYRSGSQNVRQAEQKRALKRKSEEEDDAKNDIRLLKKIKRGKLSKKEIKDVL</sequence>
<gene>
    <name evidence="11" type="ORF">CAEBREN_21195</name>
</gene>
<dbReference type="SMART" id="SM00490">
    <property type="entry name" value="HELICc"/>
    <property type="match status" value="1"/>
</dbReference>
<dbReference type="Pfam" id="PF00270">
    <property type="entry name" value="DEAD"/>
    <property type="match status" value="1"/>
</dbReference>
<dbReference type="InterPro" id="IPR025313">
    <property type="entry name" value="SPB4-like_CTE"/>
</dbReference>
<dbReference type="InterPro" id="IPR000629">
    <property type="entry name" value="RNA-helicase_DEAD-box_CS"/>
</dbReference>
<protein>
    <recommendedName>
        <fullName evidence="7">ATP-dependent RNA helicase</fullName>
        <ecNumber evidence="7">3.6.4.13</ecNumber>
    </recommendedName>
</protein>
<comment type="catalytic activity">
    <reaction evidence="7">
        <text>ATP + H2O = ADP + phosphate + H(+)</text>
        <dbReference type="Rhea" id="RHEA:13065"/>
        <dbReference type="ChEBI" id="CHEBI:15377"/>
        <dbReference type="ChEBI" id="CHEBI:15378"/>
        <dbReference type="ChEBI" id="CHEBI:30616"/>
        <dbReference type="ChEBI" id="CHEBI:43474"/>
        <dbReference type="ChEBI" id="CHEBI:456216"/>
        <dbReference type="EC" id="3.6.4.13"/>
    </reaction>
</comment>
<dbReference type="SMART" id="SM01178">
    <property type="entry name" value="DUF4217"/>
    <property type="match status" value="1"/>
</dbReference>
<dbReference type="InterPro" id="IPR027417">
    <property type="entry name" value="P-loop_NTPase"/>
</dbReference>
<feature type="domain" description="Helicase C-terminal" evidence="10">
    <location>
        <begin position="231"/>
        <end position="393"/>
    </location>
</feature>
<keyword evidence="4 6" id="KW-0067">ATP-binding</keyword>
<evidence type="ECO:0000259" key="9">
    <source>
        <dbReference type="PROSITE" id="PS51192"/>
    </source>
</evidence>
<comment type="function">
    <text evidence="7">RNA helicase.</text>
</comment>
<dbReference type="OMA" id="IQFEDHM"/>
<organism evidence="12">
    <name type="scientific">Caenorhabditis brenneri</name>
    <name type="common">Nematode worm</name>
    <dbReference type="NCBI Taxonomy" id="135651"/>
    <lineage>
        <taxon>Eukaryota</taxon>
        <taxon>Metazoa</taxon>
        <taxon>Ecdysozoa</taxon>
        <taxon>Nematoda</taxon>
        <taxon>Chromadorea</taxon>
        <taxon>Rhabditida</taxon>
        <taxon>Rhabditina</taxon>
        <taxon>Rhabditomorpha</taxon>
        <taxon>Rhabditoidea</taxon>
        <taxon>Rhabditidae</taxon>
        <taxon>Peloderinae</taxon>
        <taxon>Caenorhabditis</taxon>
    </lineage>
</organism>
<dbReference type="InterPro" id="IPR001650">
    <property type="entry name" value="Helicase_C-like"/>
</dbReference>
<evidence type="ECO:0000256" key="5">
    <source>
        <dbReference type="ARBA" id="ARBA00022884"/>
    </source>
</evidence>
<dbReference type="Gene3D" id="3.40.50.300">
    <property type="entry name" value="P-loop containing nucleotide triphosphate hydrolases"/>
    <property type="match status" value="2"/>
</dbReference>
<dbReference type="OrthoDB" id="7396459at2759"/>
<dbReference type="GO" id="GO:0003723">
    <property type="term" value="F:RNA binding"/>
    <property type="evidence" value="ECO:0007669"/>
    <property type="project" value="UniProtKB-UniRule"/>
</dbReference>
<comment type="domain">
    <text evidence="7">The Q motif is unique to and characteristic of the DEAD box family of RNA helicases and controls ATP binding and hydrolysis.</text>
</comment>
<feature type="compositionally biased region" description="Basic residues" evidence="8">
    <location>
        <begin position="510"/>
        <end position="526"/>
    </location>
</feature>
<dbReference type="PROSITE" id="PS51192">
    <property type="entry name" value="HELICASE_ATP_BIND_1"/>
    <property type="match status" value="1"/>
</dbReference>
<keyword evidence="2 6" id="KW-0378">Hydrolase</keyword>